<evidence type="ECO:0000313" key="1">
    <source>
        <dbReference type="EMBL" id="KAB6129279.1"/>
    </source>
</evidence>
<dbReference type="PANTHER" id="PTHR37312:SF1">
    <property type="entry name" value="MEMBRANE-BOUND ACYLTRANSFERASE YKRP-RELATED"/>
    <property type="match status" value="1"/>
</dbReference>
<dbReference type="EMBL" id="WDEH01000085">
    <property type="protein sequence ID" value="KAB6129279.1"/>
    <property type="molecule type" value="Genomic_DNA"/>
</dbReference>
<name>A0A414G9H1_9BACE</name>
<accession>A0A414G9H1</accession>
<dbReference type="AlphaFoldDB" id="A0A414G9H1"/>
<gene>
    <name evidence="1" type="ORF">GA424_25840</name>
</gene>
<dbReference type="PANTHER" id="PTHR37312">
    <property type="entry name" value="MEMBRANE-BOUND ACYLTRANSFERASE YKRP-RELATED"/>
    <property type="match status" value="1"/>
</dbReference>
<proteinExistence type="predicted"/>
<keyword evidence="1" id="KW-0808">Transferase</keyword>
<protein>
    <submittedName>
        <fullName evidence="1">Acyltransferase family protein</fullName>
    </submittedName>
</protein>
<organism evidence="1 2">
    <name type="scientific">Bacteroides xylanisolvens</name>
    <dbReference type="NCBI Taxonomy" id="371601"/>
    <lineage>
        <taxon>Bacteria</taxon>
        <taxon>Pseudomonadati</taxon>
        <taxon>Bacteroidota</taxon>
        <taxon>Bacteroidia</taxon>
        <taxon>Bacteroidales</taxon>
        <taxon>Bacteroidaceae</taxon>
        <taxon>Bacteroides</taxon>
    </lineage>
</organism>
<keyword evidence="1" id="KW-0012">Acyltransferase</keyword>
<dbReference type="Pfam" id="PF01757">
    <property type="entry name" value="Acyl_transf_3"/>
    <property type="match status" value="1"/>
</dbReference>
<evidence type="ECO:0000313" key="2">
    <source>
        <dbReference type="Proteomes" id="UP000487596"/>
    </source>
</evidence>
<dbReference type="InterPro" id="IPR002656">
    <property type="entry name" value="Acyl_transf_3_dom"/>
</dbReference>
<dbReference type="GO" id="GO:0016747">
    <property type="term" value="F:acyltransferase activity, transferring groups other than amino-acyl groups"/>
    <property type="evidence" value="ECO:0007669"/>
    <property type="project" value="InterPro"/>
</dbReference>
<dbReference type="InterPro" id="IPR052734">
    <property type="entry name" value="Nod_factor_acetyltransferase"/>
</dbReference>
<dbReference type="RefSeq" id="WP_004307264.1">
    <property type="nucleotide sequence ID" value="NZ_JANUUS010000001.1"/>
</dbReference>
<dbReference type="Proteomes" id="UP000487596">
    <property type="component" value="Unassembled WGS sequence"/>
</dbReference>
<reference evidence="1 2" key="1">
    <citation type="journal article" date="2019" name="Nat. Med.">
        <title>A library of human gut bacterial isolates paired with longitudinal multiomics data enables mechanistic microbiome research.</title>
        <authorList>
            <person name="Poyet M."/>
            <person name="Groussin M."/>
            <person name="Gibbons S.M."/>
            <person name="Avila-Pacheco J."/>
            <person name="Jiang X."/>
            <person name="Kearney S.M."/>
            <person name="Perrotta A.R."/>
            <person name="Berdy B."/>
            <person name="Zhao S."/>
            <person name="Lieberman T.D."/>
            <person name="Swanson P.K."/>
            <person name="Smith M."/>
            <person name="Roesemann S."/>
            <person name="Alexander J.E."/>
            <person name="Rich S.A."/>
            <person name="Livny J."/>
            <person name="Vlamakis H."/>
            <person name="Clish C."/>
            <person name="Bullock K."/>
            <person name="Deik A."/>
            <person name="Scott J."/>
            <person name="Pierce K.A."/>
            <person name="Xavier R.J."/>
            <person name="Alm E.J."/>
        </authorList>
    </citation>
    <scope>NUCLEOTIDE SEQUENCE [LARGE SCALE GENOMIC DNA]</scope>
    <source>
        <strain evidence="1 2">BIOML-A62</strain>
    </source>
</reference>
<sequence>MAEISMQKSSLRIEWIDVCKGLGIFLVVIGHTSIAQISQTVYNWIYSFHMPMFYMLSGMMLNDSKYSDFRSYIKRRLKTLIIPFFCLNTLVWLIVKGLNISHIQTDFTELLTGCLAMYFIRALFVSELWYFFINKLASNWVLKLFIIFLLIVLSDYFRGVPSEYIGLTRNEAIGVILPSMPLFYYAVGHVIRNMALNLNTHEIKYWLVSSVMIVLIIISCLLQPVSYGYFHILPAFCGIIILGLLSILLSRLSVTLLNSTVCFIGRNTLIIVAFHQIIYNSMKILTKYLSLSTVQDATLRLLLLALTLYFLIRSFNKYAPWLVGR</sequence>
<comment type="caution">
    <text evidence="1">The sequence shown here is derived from an EMBL/GenBank/DDBJ whole genome shotgun (WGS) entry which is preliminary data.</text>
</comment>